<dbReference type="PANTHER" id="PTHR43439">
    <property type="entry name" value="PHENYLACETATE-COENZYME A LIGASE"/>
    <property type="match status" value="1"/>
</dbReference>
<dbReference type="AlphaFoldDB" id="A0A1B7MDQ3"/>
<accession>A0A1B7MDQ3</accession>
<evidence type="ECO:0000256" key="1">
    <source>
        <dbReference type="ARBA" id="ARBA00022450"/>
    </source>
</evidence>
<dbReference type="InParanoid" id="A0A1B7MDQ3"/>
<dbReference type="Pfam" id="PF07993">
    <property type="entry name" value="NAD_binding_4"/>
    <property type="match status" value="1"/>
</dbReference>
<feature type="domain" description="Thioester reductase (TE)" evidence="3">
    <location>
        <begin position="262"/>
        <end position="387"/>
    </location>
</feature>
<dbReference type="InterPro" id="IPR013120">
    <property type="entry name" value="FAR_NAD-bd"/>
</dbReference>
<keyword evidence="5" id="KW-1185">Reference proteome</keyword>
<dbReference type="OrthoDB" id="2687913at2759"/>
<evidence type="ECO:0000313" key="4">
    <source>
        <dbReference type="EMBL" id="OAX30724.1"/>
    </source>
</evidence>
<evidence type="ECO:0000256" key="2">
    <source>
        <dbReference type="ARBA" id="ARBA00022553"/>
    </source>
</evidence>
<dbReference type="PANTHER" id="PTHR43439:SF2">
    <property type="entry name" value="ENZYME, PUTATIVE (JCVI)-RELATED"/>
    <property type="match status" value="1"/>
</dbReference>
<name>A0A1B7MDQ3_9AGAM</name>
<evidence type="ECO:0000259" key="3">
    <source>
        <dbReference type="Pfam" id="PF07993"/>
    </source>
</evidence>
<dbReference type="InterPro" id="IPR036291">
    <property type="entry name" value="NAD(P)-bd_dom_sf"/>
</dbReference>
<dbReference type="EMBL" id="KV450020">
    <property type="protein sequence ID" value="OAX30724.1"/>
    <property type="molecule type" value="Genomic_DNA"/>
</dbReference>
<keyword evidence="1" id="KW-0596">Phosphopantetheine</keyword>
<proteinExistence type="predicted"/>
<dbReference type="InterPro" id="IPR051414">
    <property type="entry name" value="Adenylate-forming_Reductase"/>
</dbReference>
<dbReference type="STRING" id="1314800.A0A1B7MDQ3"/>
<reference evidence="4 5" key="1">
    <citation type="submission" date="2016-06" db="EMBL/GenBank/DDBJ databases">
        <title>Comparative genomics of the ectomycorrhizal sister species Rhizopogon vinicolor and Rhizopogon vesiculosus (Basidiomycota: Boletales) reveals a divergence of the mating type B locus.</title>
        <authorList>
            <consortium name="DOE Joint Genome Institute"/>
            <person name="Mujic A.B."/>
            <person name="Kuo A."/>
            <person name="Tritt A."/>
            <person name="Lipzen A."/>
            <person name="Chen C."/>
            <person name="Johnson J."/>
            <person name="Sharma A."/>
            <person name="Barry K."/>
            <person name="Grigoriev I.V."/>
            <person name="Spatafora J.W."/>
        </authorList>
    </citation>
    <scope>NUCLEOTIDE SEQUENCE [LARGE SCALE GENOMIC DNA]</scope>
    <source>
        <strain evidence="4 5">AM-OR11-026</strain>
    </source>
</reference>
<dbReference type="Gene3D" id="3.40.50.720">
    <property type="entry name" value="NAD(P)-binding Rossmann-like Domain"/>
    <property type="match status" value="1"/>
</dbReference>
<sequence length="397" mass="44175">MENIVSASRYVNGTVMFGRQRNQVGILIEPRAGYEIDVDDETQVAEFRNQVWPEVEEANKEAPAFSRIFKEMILVTSREKPMPRVGKGTVNKKVTVKLYEEEINTLYETVESSTDAGIHVPLPLSWTVEDVKSWLMVHAAAANGGKAVDLETDLFAQGFDSLSATFLRNRIIGSLSSSSDRNFQASSSRIDQNIVFSSPSIHQLARSVINAVMQQNGSGAVNGKTDIENMIEKYSVGFRQSARDASATTINEPTPRDHVVVLTGSTGGLGSYLLASLLQREDVSVVYAFNRPSRGAAFSIQRRQKSSFEDRGFDTTLLQSEKLVYVETDTSHDDLGLDKELYQKICTSVTVIIHNAWRLDFNLALSSFEPHVRGTRNFIDLALSSPHHPKPRFMFTS</sequence>
<keyword evidence="2" id="KW-0597">Phosphoprotein</keyword>
<protein>
    <recommendedName>
        <fullName evidence="3">Thioester reductase (TE) domain-containing protein</fullName>
    </recommendedName>
</protein>
<evidence type="ECO:0000313" key="5">
    <source>
        <dbReference type="Proteomes" id="UP000092154"/>
    </source>
</evidence>
<dbReference type="Proteomes" id="UP000092154">
    <property type="component" value="Unassembled WGS sequence"/>
</dbReference>
<dbReference type="Pfam" id="PF23562">
    <property type="entry name" value="AMP-binding_C_3"/>
    <property type="match status" value="1"/>
</dbReference>
<organism evidence="4 5">
    <name type="scientific">Rhizopogon vinicolor AM-OR11-026</name>
    <dbReference type="NCBI Taxonomy" id="1314800"/>
    <lineage>
        <taxon>Eukaryota</taxon>
        <taxon>Fungi</taxon>
        <taxon>Dikarya</taxon>
        <taxon>Basidiomycota</taxon>
        <taxon>Agaricomycotina</taxon>
        <taxon>Agaricomycetes</taxon>
        <taxon>Agaricomycetidae</taxon>
        <taxon>Boletales</taxon>
        <taxon>Suillineae</taxon>
        <taxon>Rhizopogonaceae</taxon>
        <taxon>Rhizopogon</taxon>
    </lineage>
</organism>
<gene>
    <name evidence="4" type="ORF">K503DRAFT_668904</name>
</gene>
<feature type="non-terminal residue" evidence="4">
    <location>
        <position position="397"/>
    </location>
</feature>
<dbReference type="SUPFAM" id="SSF51735">
    <property type="entry name" value="NAD(P)-binding Rossmann-fold domains"/>
    <property type="match status" value="1"/>
</dbReference>